<dbReference type="InterPro" id="IPR027450">
    <property type="entry name" value="AlkB-like"/>
</dbReference>
<dbReference type="InterPro" id="IPR037151">
    <property type="entry name" value="AlkB-like_sf"/>
</dbReference>
<proteinExistence type="inferred from homology"/>
<dbReference type="Pfam" id="PF13532">
    <property type="entry name" value="2OG-FeII_Oxy_2"/>
    <property type="match status" value="1"/>
</dbReference>
<feature type="domain" description="Fe2OG dioxygenase" evidence="11">
    <location>
        <begin position="221"/>
        <end position="357"/>
    </location>
</feature>
<dbReference type="EMBL" id="ML978711">
    <property type="protein sequence ID" value="KAF2092275.1"/>
    <property type="molecule type" value="Genomic_DNA"/>
</dbReference>
<sequence>MGDRRVLDAHQRPPDCIRHVYKRYQKMKAEALDHDPDLLDLCRDGTKDHLRQVRVFSQSKLDEAFRTFETHGPSASNDSGTDRGPNDGAVSVYEDSSIPGLHIVPALLPPHVQRTLLERLIHRDLSNQVHQTNVHLHYDVPYPDTPPSFFSTAPSSEPLFSPKDPTIHKPLSITQFLSRKLRWVTLGGQYDWTHKVYPSSTPPPFPPDIGTLLEDLFPDMKAQAAIVNFYSPGDTLSMHRDVSEECERGLVSISIGCDGIFVIGLGPSDSEDAEEDDGQRILAVRLRSGDAVYMSGPSRFAWHGVPQIVPNTCPSWLQDWPAMPGIITSPDDPQSDYSHWKGWMTNKRINLNVRQMFD</sequence>
<dbReference type="Gene3D" id="2.60.120.590">
    <property type="entry name" value="Alpha-ketoglutarate-dependent dioxygenase AlkB-like"/>
    <property type="match status" value="1"/>
</dbReference>
<dbReference type="OrthoDB" id="6614653at2759"/>
<dbReference type="Proteomes" id="UP000799776">
    <property type="component" value="Unassembled WGS sequence"/>
</dbReference>
<dbReference type="SUPFAM" id="SSF51197">
    <property type="entry name" value="Clavaminate synthase-like"/>
    <property type="match status" value="1"/>
</dbReference>
<evidence type="ECO:0000256" key="1">
    <source>
        <dbReference type="ARBA" id="ARBA00007879"/>
    </source>
</evidence>
<feature type="binding site" evidence="9">
    <location>
        <position position="239"/>
    </location>
    <ligand>
        <name>Fe cation</name>
        <dbReference type="ChEBI" id="CHEBI:24875"/>
        <note>catalytic</note>
    </ligand>
</feature>
<dbReference type="EC" id="1.14.11.53" evidence="2"/>
<comment type="similarity">
    <text evidence="1">Belongs to the alkB family.</text>
</comment>
<evidence type="ECO:0000256" key="3">
    <source>
        <dbReference type="ARBA" id="ARBA00022723"/>
    </source>
</evidence>
<dbReference type="InterPro" id="IPR005123">
    <property type="entry name" value="Oxoglu/Fe-dep_dioxygenase_dom"/>
</dbReference>
<evidence type="ECO:0000256" key="9">
    <source>
        <dbReference type="PIRSR" id="PIRSR604574-2"/>
    </source>
</evidence>
<evidence type="ECO:0000256" key="7">
    <source>
        <dbReference type="ARBA" id="ARBA00023026"/>
    </source>
</evidence>
<dbReference type="GO" id="GO:1990931">
    <property type="term" value="F:mRNA N6-methyladenosine dioxygenase activity"/>
    <property type="evidence" value="ECO:0007669"/>
    <property type="project" value="UniProtKB-EC"/>
</dbReference>
<comment type="cofactor">
    <cofactor evidence="9">
        <name>Fe(2+)</name>
        <dbReference type="ChEBI" id="CHEBI:29033"/>
    </cofactor>
    <text evidence="9">Binds 1 Fe(2+) ion per subunit.</text>
</comment>
<dbReference type="GO" id="GO:0005634">
    <property type="term" value="C:nucleus"/>
    <property type="evidence" value="ECO:0007669"/>
    <property type="project" value="TreeGrafter"/>
</dbReference>
<dbReference type="GO" id="GO:0046872">
    <property type="term" value="F:metal ion binding"/>
    <property type="evidence" value="ECO:0007669"/>
    <property type="project" value="UniProtKB-KW"/>
</dbReference>
<keyword evidence="3 9" id="KW-0479">Metal-binding</keyword>
<organism evidence="12 13">
    <name type="scientific">Saccharata proteae CBS 121410</name>
    <dbReference type="NCBI Taxonomy" id="1314787"/>
    <lineage>
        <taxon>Eukaryota</taxon>
        <taxon>Fungi</taxon>
        <taxon>Dikarya</taxon>
        <taxon>Ascomycota</taxon>
        <taxon>Pezizomycotina</taxon>
        <taxon>Dothideomycetes</taxon>
        <taxon>Dothideomycetes incertae sedis</taxon>
        <taxon>Botryosphaeriales</taxon>
        <taxon>Saccharataceae</taxon>
        <taxon>Saccharata</taxon>
    </lineage>
</organism>
<evidence type="ECO:0000256" key="10">
    <source>
        <dbReference type="SAM" id="MobiDB-lite"/>
    </source>
</evidence>
<keyword evidence="4" id="KW-0223">Dioxygenase</keyword>
<evidence type="ECO:0000259" key="11">
    <source>
        <dbReference type="PROSITE" id="PS51471"/>
    </source>
</evidence>
<dbReference type="InterPro" id="IPR004574">
    <property type="entry name" value="Alkb"/>
</dbReference>
<dbReference type="PANTHER" id="PTHR16557">
    <property type="entry name" value="ALKYLATED DNA REPAIR PROTEIN ALKB-RELATED"/>
    <property type="match status" value="1"/>
</dbReference>
<evidence type="ECO:0000256" key="4">
    <source>
        <dbReference type="ARBA" id="ARBA00022964"/>
    </source>
</evidence>
<feature type="binding site" evidence="9">
    <location>
        <position position="241"/>
    </location>
    <ligand>
        <name>Fe cation</name>
        <dbReference type="ChEBI" id="CHEBI:24875"/>
        <note>catalytic</note>
    </ligand>
</feature>
<dbReference type="PROSITE" id="PS51471">
    <property type="entry name" value="FE2OG_OXY"/>
    <property type="match status" value="1"/>
</dbReference>
<dbReference type="AlphaFoldDB" id="A0A9P4M0G8"/>
<reference evidence="12" key="1">
    <citation type="journal article" date="2020" name="Stud. Mycol.">
        <title>101 Dothideomycetes genomes: a test case for predicting lifestyles and emergence of pathogens.</title>
        <authorList>
            <person name="Haridas S."/>
            <person name="Albert R."/>
            <person name="Binder M."/>
            <person name="Bloem J."/>
            <person name="Labutti K."/>
            <person name="Salamov A."/>
            <person name="Andreopoulos B."/>
            <person name="Baker S."/>
            <person name="Barry K."/>
            <person name="Bills G."/>
            <person name="Bluhm B."/>
            <person name="Cannon C."/>
            <person name="Castanera R."/>
            <person name="Culley D."/>
            <person name="Daum C."/>
            <person name="Ezra D."/>
            <person name="Gonzalez J."/>
            <person name="Henrissat B."/>
            <person name="Kuo A."/>
            <person name="Liang C."/>
            <person name="Lipzen A."/>
            <person name="Lutzoni F."/>
            <person name="Magnuson J."/>
            <person name="Mondo S."/>
            <person name="Nolan M."/>
            <person name="Ohm R."/>
            <person name="Pangilinan J."/>
            <person name="Park H.-J."/>
            <person name="Ramirez L."/>
            <person name="Alfaro M."/>
            <person name="Sun H."/>
            <person name="Tritt A."/>
            <person name="Yoshinaga Y."/>
            <person name="Zwiers L.-H."/>
            <person name="Turgeon B."/>
            <person name="Goodwin S."/>
            <person name="Spatafora J."/>
            <person name="Crous P."/>
            <person name="Grigoriev I."/>
        </authorList>
    </citation>
    <scope>NUCLEOTIDE SEQUENCE</scope>
    <source>
        <strain evidence="12">CBS 121410</strain>
    </source>
</reference>
<dbReference type="PANTHER" id="PTHR16557:SF2">
    <property type="entry name" value="NUCLEIC ACID DIOXYGENASE ALKBH1"/>
    <property type="match status" value="1"/>
</dbReference>
<keyword evidence="5" id="KW-0560">Oxidoreductase</keyword>
<evidence type="ECO:0000256" key="5">
    <source>
        <dbReference type="ARBA" id="ARBA00023002"/>
    </source>
</evidence>
<evidence type="ECO:0000313" key="13">
    <source>
        <dbReference type="Proteomes" id="UP000799776"/>
    </source>
</evidence>
<feature type="binding site" evidence="9">
    <location>
        <position position="303"/>
    </location>
    <ligand>
        <name>Fe cation</name>
        <dbReference type="ChEBI" id="CHEBI:24875"/>
        <note>catalytic</note>
    </ligand>
</feature>
<keyword evidence="6 9" id="KW-0408">Iron</keyword>
<dbReference type="FunFam" id="2.60.120.590:FF:000014">
    <property type="entry name" value="Oxidoreductase, 2OG-Fe(II) oxygenase family family"/>
    <property type="match status" value="1"/>
</dbReference>
<keyword evidence="13" id="KW-1185">Reference proteome</keyword>
<evidence type="ECO:0000256" key="8">
    <source>
        <dbReference type="ARBA" id="ARBA00047565"/>
    </source>
</evidence>
<gene>
    <name evidence="12" type="ORF">K490DRAFT_61716</name>
</gene>
<protein>
    <recommendedName>
        <fullName evidence="2">mRNA N(6)-methyladenine demethylase</fullName>
        <ecNumber evidence="2">1.14.11.53</ecNumber>
    </recommendedName>
</protein>
<comment type="caution">
    <text evidence="12">The sequence shown here is derived from an EMBL/GenBank/DDBJ whole genome shotgun (WGS) entry which is preliminary data.</text>
</comment>
<evidence type="ECO:0000313" key="12">
    <source>
        <dbReference type="EMBL" id="KAF2092275.1"/>
    </source>
</evidence>
<keyword evidence="7" id="KW-0843">Virulence</keyword>
<dbReference type="GO" id="GO:0005737">
    <property type="term" value="C:cytoplasm"/>
    <property type="evidence" value="ECO:0007669"/>
    <property type="project" value="TreeGrafter"/>
</dbReference>
<feature type="region of interest" description="Disordered" evidence="10">
    <location>
        <begin position="69"/>
        <end position="90"/>
    </location>
</feature>
<accession>A0A9P4M0G8</accession>
<evidence type="ECO:0000256" key="2">
    <source>
        <dbReference type="ARBA" id="ARBA00012931"/>
    </source>
</evidence>
<comment type="catalytic activity">
    <reaction evidence="8">
        <text>an N(6)-methyladenosine in mRNA + 2-oxoglutarate + O2 = an adenosine in mRNA + formaldehyde + succinate + CO2</text>
        <dbReference type="Rhea" id="RHEA:49520"/>
        <dbReference type="Rhea" id="RHEA-COMP:12414"/>
        <dbReference type="Rhea" id="RHEA-COMP:12417"/>
        <dbReference type="ChEBI" id="CHEBI:15379"/>
        <dbReference type="ChEBI" id="CHEBI:16526"/>
        <dbReference type="ChEBI" id="CHEBI:16810"/>
        <dbReference type="ChEBI" id="CHEBI:16842"/>
        <dbReference type="ChEBI" id="CHEBI:30031"/>
        <dbReference type="ChEBI" id="CHEBI:74411"/>
        <dbReference type="ChEBI" id="CHEBI:74449"/>
        <dbReference type="EC" id="1.14.11.53"/>
    </reaction>
    <physiologicalReaction direction="left-to-right" evidence="8">
        <dbReference type="Rhea" id="RHEA:49521"/>
    </physiologicalReaction>
</comment>
<evidence type="ECO:0000256" key="6">
    <source>
        <dbReference type="ARBA" id="ARBA00023004"/>
    </source>
</evidence>
<name>A0A9P4M0G8_9PEZI</name>